<evidence type="ECO:0000256" key="10">
    <source>
        <dbReference type="ARBA" id="ARBA00023167"/>
    </source>
</evidence>
<dbReference type="GO" id="GO:0005829">
    <property type="term" value="C:cytosol"/>
    <property type="evidence" value="ECO:0007669"/>
    <property type="project" value="TreeGrafter"/>
</dbReference>
<evidence type="ECO:0000256" key="12">
    <source>
        <dbReference type="ARBA" id="ARBA00040659"/>
    </source>
</evidence>
<dbReference type="SUPFAM" id="SSF52343">
    <property type="entry name" value="Ferredoxin reductase-like, C-terminal NADP-linked domain"/>
    <property type="match status" value="1"/>
</dbReference>
<dbReference type="KEGG" id="aqu:100635303"/>
<dbReference type="EnsemblMetazoa" id="XM_011404265.2">
    <property type="protein sequence ID" value="XP_011402567.1"/>
    <property type="gene ID" value="LOC100635303"/>
</dbReference>
<evidence type="ECO:0000256" key="2">
    <source>
        <dbReference type="ARBA" id="ARBA00001974"/>
    </source>
</evidence>
<dbReference type="SUPFAM" id="SSF52218">
    <property type="entry name" value="Flavoproteins"/>
    <property type="match status" value="1"/>
</dbReference>
<dbReference type="Pfam" id="PF00667">
    <property type="entry name" value="FAD_binding_1"/>
    <property type="match status" value="1"/>
</dbReference>
<dbReference type="InterPro" id="IPR017927">
    <property type="entry name" value="FAD-bd_FR_type"/>
</dbReference>
<keyword evidence="7" id="KW-0274">FAD</keyword>
<dbReference type="GO" id="GO:0010181">
    <property type="term" value="F:FMN binding"/>
    <property type="evidence" value="ECO:0007669"/>
    <property type="project" value="InterPro"/>
</dbReference>
<keyword evidence="4" id="KW-0285">Flavoprotein</keyword>
<keyword evidence="17" id="KW-1185">Reference proteome</keyword>
<dbReference type="AlphaFoldDB" id="A0AAN0IKJ5"/>
<keyword evidence="10" id="KW-0486">Methionine biosynthesis</keyword>
<dbReference type="PANTHER" id="PTHR19384">
    <property type="entry name" value="NITRIC OXIDE SYNTHASE-RELATED"/>
    <property type="match status" value="1"/>
</dbReference>
<evidence type="ECO:0000256" key="1">
    <source>
        <dbReference type="ARBA" id="ARBA00001917"/>
    </source>
</evidence>
<dbReference type="InterPro" id="IPR003097">
    <property type="entry name" value="CysJ-like_FAD-binding"/>
</dbReference>
<dbReference type="FunFam" id="3.40.50.360:FF:000059">
    <property type="entry name" value="5-methyltetrahydrofolate-homocysteine methyltransferase reductase"/>
    <property type="match status" value="1"/>
</dbReference>
<keyword evidence="8" id="KW-0521">NADP</keyword>
<feature type="compositionally biased region" description="Polar residues" evidence="13">
    <location>
        <begin position="185"/>
        <end position="199"/>
    </location>
</feature>
<comment type="cofactor">
    <cofactor evidence="1">
        <name>FMN</name>
        <dbReference type="ChEBI" id="CHEBI:58210"/>
    </cofactor>
</comment>
<sequence>MATSTEGKSKSRRFLLLYGSQTGQAEAIAGLIHEEAKTRGYTPELYCISSSEKKFDLSKEPVAVIVVSTTGEGEPPDTVNRFWRKLKRSTQPQGLLKDLQYALLGLGDTNYTNFCNMGKMLNKRLLELGARWFHETGYADDGVGLELVVEPWIEGLWPALDAVFSPSTDQDTPKDAGNDKPGPTDHQSSDVAQKTSTDQDTPKDTGNDKPGPTDHQSSDVAQKTVESSSQVDSLGVDVDEKLSIKTETGSDDFETSLRGSRDDSWINQVINLPTLQPKYLEVQIKEPVCDSLGSDDFLFTDSVQGFTMASSVVVNMAAITNRRVLTSSDAQKTVLELELDWSKFPETRLRYEPGDALCLMCPNDHLEVDYIIKRLGLESASNHCISISVVPNTGKKNPIIPKHIPSTCTVYQYFKHCADLRAVPKKALLLVLAEFCSNEVERRRLQWFASRQGSQDYMKLIAEAHLDLLDVLHFFPSCNPSLSRLIELLPRLQPRHYSVVSSPLDYEFKTRIAFNIVELPQRSWQRLKREGLCTGWLNESSLSEVPSTVPLYPRLKNPFHLPPDPLVPIVLIGPGTGVSPLVGFLNHRSTMVANGFKVGKSWLFFGCRHPDKDYLYRSEIEGFLSAGVLTLCNVSFSQYDSISDGSSDHAKYVQDNMRKHWEALGEWVMEENASVFVCGDAQKMIVSIREAMTDVLQKYWTHKGGVTGNGDGQKLLKDLQDKGRYVTDLWI</sequence>
<comment type="cofactor">
    <cofactor evidence="2">
        <name>FAD</name>
        <dbReference type="ChEBI" id="CHEBI:57692"/>
    </cofactor>
</comment>
<dbReference type="InterPro" id="IPR001433">
    <property type="entry name" value="OxRdtase_FAD/NAD-bd"/>
</dbReference>
<dbReference type="GO" id="GO:0009086">
    <property type="term" value="P:methionine biosynthetic process"/>
    <property type="evidence" value="ECO:0007669"/>
    <property type="project" value="UniProtKB-KW"/>
</dbReference>
<dbReference type="GO" id="GO:0050667">
    <property type="term" value="P:homocysteine metabolic process"/>
    <property type="evidence" value="ECO:0007669"/>
    <property type="project" value="TreeGrafter"/>
</dbReference>
<evidence type="ECO:0000256" key="3">
    <source>
        <dbReference type="ARBA" id="ARBA00022605"/>
    </source>
</evidence>
<dbReference type="Proteomes" id="UP000007879">
    <property type="component" value="Unassembled WGS sequence"/>
</dbReference>
<organism evidence="16 17">
    <name type="scientific">Amphimedon queenslandica</name>
    <name type="common">Sponge</name>
    <dbReference type="NCBI Taxonomy" id="400682"/>
    <lineage>
        <taxon>Eukaryota</taxon>
        <taxon>Metazoa</taxon>
        <taxon>Porifera</taxon>
        <taxon>Demospongiae</taxon>
        <taxon>Heteroscleromorpha</taxon>
        <taxon>Haplosclerida</taxon>
        <taxon>Niphatidae</taxon>
        <taxon>Amphimedon</taxon>
    </lineage>
</organism>
<dbReference type="Gene3D" id="3.40.50.360">
    <property type="match status" value="1"/>
</dbReference>
<evidence type="ECO:0000259" key="15">
    <source>
        <dbReference type="PROSITE" id="PS51384"/>
    </source>
</evidence>
<dbReference type="InterPro" id="IPR039261">
    <property type="entry name" value="FNR_nucleotide-bd"/>
</dbReference>
<dbReference type="PRINTS" id="PR00369">
    <property type="entry name" value="FLAVODOXIN"/>
</dbReference>
<keyword evidence="9" id="KW-0560">Oxidoreductase</keyword>
<evidence type="ECO:0000256" key="6">
    <source>
        <dbReference type="ARBA" id="ARBA00022691"/>
    </source>
</evidence>
<dbReference type="EC" id="1.16.1.8" evidence="11"/>
<dbReference type="InterPro" id="IPR008254">
    <property type="entry name" value="Flavodoxin/NO_synth"/>
</dbReference>
<dbReference type="PANTHER" id="PTHR19384:SF84">
    <property type="entry name" value="METHIONINE SYNTHASE REDUCTASE"/>
    <property type="match status" value="1"/>
</dbReference>
<dbReference type="Gene3D" id="2.40.30.10">
    <property type="entry name" value="Translation factors"/>
    <property type="match status" value="1"/>
</dbReference>
<dbReference type="GO" id="GO:0050660">
    <property type="term" value="F:flavin adenine dinucleotide binding"/>
    <property type="evidence" value="ECO:0007669"/>
    <property type="project" value="TreeGrafter"/>
</dbReference>
<dbReference type="RefSeq" id="XP_011402567.1">
    <property type="nucleotide sequence ID" value="XM_011404265.2"/>
</dbReference>
<reference evidence="17" key="1">
    <citation type="journal article" date="2010" name="Nature">
        <title>The Amphimedon queenslandica genome and the evolution of animal complexity.</title>
        <authorList>
            <person name="Srivastava M."/>
            <person name="Simakov O."/>
            <person name="Chapman J."/>
            <person name="Fahey B."/>
            <person name="Gauthier M.E."/>
            <person name="Mitros T."/>
            <person name="Richards G.S."/>
            <person name="Conaco C."/>
            <person name="Dacre M."/>
            <person name="Hellsten U."/>
            <person name="Larroux C."/>
            <person name="Putnam N.H."/>
            <person name="Stanke M."/>
            <person name="Adamska M."/>
            <person name="Darling A."/>
            <person name="Degnan S.M."/>
            <person name="Oakley T.H."/>
            <person name="Plachetzki D.C."/>
            <person name="Zhai Y."/>
            <person name="Adamski M."/>
            <person name="Calcino A."/>
            <person name="Cummins S.F."/>
            <person name="Goodstein D.M."/>
            <person name="Harris C."/>
            <person name="Jackson D.J."/>
            <person name="Leys S.P."/>
            <person name="Shu S."/>
            <person name="Woodcroft B.J."/>
            <person name="Vervoort M."/>
            <person name="Kosik K.S."/>
            <person name="Manning G."/>
            <person name="Degnan B.M."/>
            <person name="Rokhsar D.S."/>
        </authorList>
    </citation>
    <scope>NUCLEOTIDE SEQUENCE [LARGE SCALE GENOMIC DNA]</scope>
</reference>
<accession>A0AAN0IKJ5</accession>
<dbReference type="PRINTS" id="PR00371">
    <property type="entry name" value="FPNCR"/>
</dbReference>
<keyword evidence="3" id="KW-0028">Amino-acid biosynthesis</keyword>
<evidence type="ECO:0000256" key="11">
    <source>
        <dbReference type="ARBA" id="ARBA00039088"/>
    </source>
</evidence>
<feature type="compositionally biased region" description="Polar residues" evidence="13">
    <location>
        <begin position="214"/>
        <end position="232"/>
    </location>
</feature>
<evidence type="ECO:0000256" key="9">
    <source>
        <dbReference type="ARBA" id="ARBA00023002"/>
    </source>
</evidence>
<dbReference type="Pfam" id="PF00258">
    <property type="entry name" value="Flavodoxin_1"/>
    <property type="match status" value="1"/>
</dbReference>
<evidence type="ECO:0000256" key="13">
    <source>
        <dbReference type="SAM" id="MobiDB-lite"/>
    </source>
</evidence>
<dbReference type="InterPro" id="IPR017938">
    <property type="entry name" value="Riboflavin_synthase-like_b-brl"/>
</dbReference>
<dbReference type="GO" id="GO:0030586">
    <property type="term" value="F:[methionine synthase] reductase (NADPH) activity"/>
    <property type="evidence" value="ECO:0007669"/>
    <property type="project" value="UniProtKB-EC"/>
</dbReference>
<dbReference type="Pfam" id="PF00175">
    <property type="entry name" value="NAD_binding_1"/>
    <property type="match status" value="1"/>
</dbReference>
<dbReference type="GeneID" id="100635303"/>
<protein>
    <recommendedName>
        <fullName evidence="12">Methionine synthase reductase</fullName>
        <ecNumber evidence="11">1.16.1.8</ecNumber>
    </recommendedName>
</protein>
<evidence type="ECO:0000313" key="17">
    <source>
        <dbReference type="Proteomes" id="UP000007879"/>
    </source>
</evidence>
<dbReference type="SUPFAM" id="SSF63380">
    <property type="entry name" value="Riboflavin synthase domain-like"/>
    <property type="match status" value="1"/>
</dbReference>
<dbReference type="Gene3D" id="1.20.990.10">
    <property type="entry name" value="NADPH-cytochrome p450 Reductase, Chain A, domain 3"/>
    <property type="match status" value="1"/>
</dbReference>
<dbReference type="InterPro" id="IPR001094">
    <property type="entry name" value="Flavdoxin-like"/>
</dbReference>
<dbReference type="PROSITE" id="PS50902">
    <property type="entry name" value="FLAVODOXIN_LIKE"/>
    <property type="match status" value="1"/>
</dbReference>
<keyword evidence="5" id="KW-0288">FMN</keyword>
<evidence type="ECO:0000256" key="5">
    <source>
        <dbReference type="ARBA" id="ARBA00022643"/>
    </source>
</evidence>
<dbReference type="Gene3D" id="3.40.50.80">
    <property type="entry name" value="Nucleotide-binding domain of ferredoxin-NADP reductase (FNR) module"/>
    <property type="match status" value="1"/>
</dbReference>
<name>A0AAN0IKJ5_AMPQE</name>
<proteinExistence type="predicted"/>
<dbReference type="PROSITE" id="PS51384">
    <property type="entry name" value="FAD_FR"/>
    <property type="match status" value="1"/>
</dbReference>
<evidence type="ECO:0000256" key="8">
    <source>
        <dbReference type="ARBA" id="ARBA00022857"/>
    </source>
</evidence>
<feature type="domain" description="FAD-binding FR-type" evidence="15">
    <location>
        <begin position="311"/>
        <end position="562"/>
    </location>
</feature>
<evidence type="ECO:0000259" key="14">
    <source>
        <dbReference type="PROSITE" id="PS50902"/>
    </source>
</evidence>
<evidence type="ECO:0000256" key="4">
    <source>
        <dbReference type="ARBA" id="ARBA00022630"/>
    </source>
</evidence>
<dbReference type="InterPro" id="IPR001709">
    <property type="entry name" value="Flavoprot_Pyr_Nucl_cyt_Rdtase"/>
</dbReference>
<keyword evidence="6" id="KW-0949">S-adenosyl-L-methionine</keyword>
<evidence type="ECO:0000256" key="7">
    <source>
        <dbReference type="ARBA" id="ARBA00022827"/>
    </source>
</evidence>
<feature type="domain" description="Flavodoxin-like" evidence="14">
    <location>
        <begin position="14"/>
        <end position="157"/>
    </location>
</feature>
<evidence type="ECO:0000313" key="16">
    <source>
        <dbReference type="EnsemblMetazoa" id="XP_011402567.1"/>
    </source>
</evidence>
<dbReference type="FunFam" id="1.20.990.10:FF:000007">
    <property type="entry name" value="Methionine synthase reductase"/>
    <property type="match status" value="1"/>
</dbReference>
<dbReference type="InterPro" id="IPR023173">
    <property type="entry name" value="NADPH_Cyt_P450_Rdtase_alpha"/>
</dbReference>
<dbReference type="InterPro" id="IPR029039">
    <property type="entry name" value="Flavoprotein-like_sf"/>
</dbReference>
<reference evidence="16" key="2">
    <citation type="submission" date="2024-06" db="UniProtKB">
        <authorList>
            <consortium name="EnsemblMetazoa"/>
        </authorList>
    </citation>
    <scope>IDENTIFICATION</scope>
</reference>
<feature type="region of interest" description="Disordered" evidence="13">
    <location>
        <begin position="164"/>
        <end position="232"/>
    </location>
</feature>